<dbReference type="SUPFAM" id="SSF53335">
    <property type="entry name" value="S-adenosyl-L-methionine-dependent methyltransferases"/>
    <property type="match status" value="1"/>
</dbReference>
<reference evidence="1 2" key="1">
    <citation type="submission" date="2019-12" db="EMBL/GenBank/DDBJ databases">
        <title>Sporaefaciens musculi gen. nov., sp. nov., a novel bacterium isolated from the caecum of an obese mouse.</title>
        <authorList>
            <person name="Rasmussen T.S."/>
            <person name="Streidl T."/>
            <person name="Hitch T.C.A."/>
            <person name="Wortmann E."/>
            <person name="Deptula P."/>
            <person name="Hansen M."/>
            <person name="Nielsen D.S."/>
            <person name="Clavel T."/>
            <person name="Vogensen F.K."/>
        </authorList>
    </citation>
    <scope>NUCLEOTIDE SEQUENCE [LARGE SCALE GENOMIC DNA]</scope>
    <source>
        <strain evidence="1 2">WCA-9-b2</strain>
    </source>
</reference>
<proteinExistence type="predicted"/>
<dbReference type="InterPro" id="IPR029063">
    <property type="entry name" value="SAM-dependent_MTases_sf"/>
</dbReference>
<evidence type="ECO:0000313" key="1">
    <source>
        <dbReference type="EMBL" id="MXP75883.1"/>
    </source>
</evidence>
<dbReference type="EMBL" id="WUQX01000001">
    <property type="protein sequence ID" value="MXP75883.1"/>
    <property type="molecule type" value="Genomic_DNA"/>
</dbReference>
<dbReference type="Gene3D" id="3.40.50.150">
    <property type="entry name" value="Vaccinia Virus protein VP39"/>
    <property type="match status" value="1"/>
</dbReference>
<name>A0A7X3SIT5_9FIRM</name>
<organism evidence="1 2">
    <name type="scientific">Sporofaciens musculi</name>
    <dbReference type="NCBI Taxonomy" id="2681861"/>
    <lineage>
        <taxon>Bacteria</taxon>
        <taxon>Bacillati</taxon>
        <taxon>Bacillota</taxon>
        <taxon>Clostridia</taxon>
        <taxon>Lachnospirales</taxon>
        <taxon>Lachnospiraceae</taxon>
        <taxon>Sporofaciens</taxon>
    </lineage>
</organism>
<protein>
    <submittedName>
        <fullName evidence="1">Uncharacterized protein</fullName>
    </submittedName>
</protein>
<dbReference type="Pfam" id="PF13489">
    <property type="entry name" value="Methyltransf_23"/>
    <property type="match status" value="1"/>
</dbReference>
<comment type="caution">
    <text evidence="1">The sequence shown here is derived from an EMBL/GenBank/DDBJ whole genome shotgun (WGS) entry which is preliminary data.</text>
</comment>
<accession>A0A7X3SIT5</accession>
<dbReference type="RefSeq" id="WP_159751070.1">
    <property type="nucleotide sequence ID" value="NZ_CATIYY010000181.1"/>
</dbReference>
<gene>
    <name evidence="1" type="ORF">GN277_10960</name>
</gene>
<dbReference type="AlphaFoldDB" id="A0A7X3SIT5"/>
<keyword evidence="2" id="KW-1185">Reference proteome</keyword>
<evidence type="ECO:0000313" key="2">
    <source>
        <dbReference type="Proteomes" id="UP000460412"/>
    </source>
</evidence>
<dbReference type="Proteomes" id="UP000460412">
    <property type="component" value="Unassembled WGS sequence"/>
</dbReference>
<sequence length="322" mass="37767">MFTSFDYYEQAEKLVPPLKNPSLFEREQNIIKNFAESAHTVEDWNTGCPFCKEKEYKLFFTKWKVPYYKCPNCFSIYAGIDGEELKRYKKNEALAALRLDWEYQSDTSNRRTILWNDLLDWYRFRCFRYLGKNQNLKILDFGTRYRELIRLIKNSGLVHSYELRNSILSINADEKTESADVVLCMDYIQMEFVPLQFLKEVHKSLKDNGLLFFSIRMGSGIDVLALKENNKSIFPYEFNLLPTPKGLRILLEQAGFEVLELTTPGTMDVSYLHEQVNSLENENAFLYYFLKTAGAAELAEFQRFLQKSGLSSYAQLVARKEK</sequence>